<protein>
    <submittedName>
        <fullName evidence="1">Uncharacterized protein</fullName>
    </submittedName>
</protein>
<proteinExistence type="predicted"/>
<name>A0A291RPS4_9NOCA</name>
<evidence type="ECO:0000313" key="2">
    <source>
        <dbReference type="Proteomes" id="UP000221961"/>
    </source>
</evidence>
<dbReference type="KEGG" id="ntp:CRH09_26595"/>
<evidence type="ECO:0000313" key="1">
    <source>
        <dbReference type="EMBL" id="ATL69214.1"/>
    </source>
</evidence>
<organism evidence="1 2">
    <name type="scientific">Nocardia terpenica</name>
    <dbReference type="NCBI Taxonomy" id="455432"/>
    <lineage>
        <taxon>Bacteria</taxon>
        <taxon>Bacillati</taxon>
        <taxon>Actinomycetota</taxon>
        <taxon>Actinomycetes</taxon>
        <taxon>Mycobacteriales</taxon>
        <taxon>Nocardiaceae</taxon>
        <taxon>Nocardia</taxon>
    </lineage>
</organism>
<accession>A0A291RPS4</accession>
<dbReference type="EMBL" id="CP023778">
    <property type="protein sequence ID" value="ATL69214.1"/>
    <property type="molecule type" value="Genomic_DNA"/>
</dbReference>
<dbReference type="Proteomes" id="UP000221961">
    <property type="component" value="Chromosome"/>
</dbReference>
<sequence length="113" mass="11758">MARWQHQVRISGQLAGEVVTEQRRAETGDESAEVITFQVTEQCGCAGQSDANAVALGVGVVELGSDRVGGGSVGLVSARYGAISRSRSDVVAHLKEQHPVVAPVAFRLPASAC</sequence>
<gene>
    <name evidence="1" type="ORF">CRH09_26595</name>
</gene>
<dbReference type="AlphaFoldDB" id="A0A291RPS4"/>
<reference evidence="1 2" key="1">
    <citation type="submission" date="2017-10" db="EMBL/GenBank/DDBJ databases">
        <title>Comparative genomics between pathogenic Norcardia.</title>
        <authorList>
            <person name="Zeng L."/>
        </authorList>
    </citation>
    <scope>NUCLEOTIDE SEQUENCE [LARGE SCALE GENOMIC DNA]</scope>
    <source>
        <strain evidence="1 2">NC_YFY_NT001</strain>
    </source>
</reference>